<dbReference type="Pfam" id="PF03101">
    <property type="entry name" value="FAR1"/>
    <property type="match status" value="1"/>
</dbReference>
<dbReference type="PANTHER" id="PTHR47718:SF15">
    <property type="entry name" value="PROTEIN FAR1-RELATED SEQUENCE 5-LIKE"/>
    <property type="match status" value="1"/>
</dbReference>
<evidence type="ECO:0000256" key="1">
    <source>
        <dbReference type="SAM" id="MobiDB-lite"/>
    </source>
</evidence>
<accession>A0A9Q0GAH1</accession>
<feature type="compositionally biased region" description="Basic and acidic residues" evidence="1">
    <location>
        <begin position="79"/>
        <end position="88"/>
    </location>
</feature>
<dbReference type="Proteomes" id="UP001141552">
    <property type="component" value="Unassembled WGS sequence"/>
</dbReference>
<organism evidence="3 4">
    <name type="scientific">Turnera subulata</name>
    <dbReference type="NCBI Taxonomy" id="218843"/>
    <lineage>
        <taxon>Eukaryota</taxon>
        <taxon>Viridiplantae</taxon>
        <taxon>Streptophyta</taxon>
        <taxon>Embryophyta</taxon>
        <taxon>Tracheophyta</taxon>
        <taxon>Spermatophyta</taxon>
        <taxon>Magnoliopsida</taxon>
        <taxon>eudicotyledons</taxon>
        <taxon>Gunneridae</taxon>
        <taxon>Pentapetalae</taxon>
        <taxon>rosids</taxon>
        <taxon>fabids</taxon>
        <taxon>Malpighiales</taxon>
        <taxon>Passifloraceae</taxon>
        <taxon>Turnera</taxon>
    </lineage>
</organism>
<dbReference type="EMBL" id="JAKUCV010001490">
    <property type="protein sequence ID" value="KAJ4846173.1"/>
    <property type="molecule type" value="Genomic_DNA"/>
</dbReference>
<protein>
    <recommendedName>
        <fullName evidence="2">FAR1 domain-containing protein</fullName>
    </recommendedName>
</protein>
<evidence type="ECO:0000259" key="2">
    <source>
        <dbReference type="Pfam" id="PF03101"/>
    </source>
</evidence>
<evidence type="ECO:0000313" key="4">
    <source>
        <dbReference type="Proteomes" id="UP001141552"/>
    </source>
</evidence>
<feature type="domain" description="FAR1" evidence="2">
    <location>
        <begin position="99"/>
        <end position="148"/>
    </location>
</feature>
<feature type="region of interest" description="Disordered" evidence="1">
    <location>
        <begin position="1"/>
        <end position="88"/>
    </location>
</feature>
<reference evidence="3" key="1">
    <citation type="submission" date="2022-02" db="EMBL/GenBank/DDBJ databases">
        <authorList>
            <person name="Henning P.M."/>
            <person name="McCubbin A.G."/>
            <person name="Shore J.S."/>
        </authorList>
    </citation>
    <scope>NUCLEOTIDE SEQUENCE</scope>
    <source>
        <strain evidence="3">F60SS</strain>
        <tissue evidence="3">Leaves</tissue>
    </source>
</reference>
<feature type="non-terminal residue" evidence="3">
    <location>
        <position position="208"/>
    </location>
</feature>
<name>A0A9Q0GAH1_9ROSI</name>
<evidence type="ECO:0000313" key="3">
    <source>
        <dbReference type="EMBL" id="KAJ4846173.1"/>
    </source>
</evidence>
<proteinExistence type="predicted"/>
<dbReference type="AlphaFoldDB" id="A0A9Q0GAH1"/>
<reference evidence="3" key="2">
    <citation type="journal article" date="2023" name="Plants (Basel)">
        <title>Annotation of the Turnera subulata (Passifloraceae) Draft Genome Reveals the S-Locus Evolved after the Divergence of Turneroideae from Passifloroideae in a Stepwise Manner.</title>
        <authorList>
            <person name="Henning P.M."/>
            <person name="Roalson E.H."/>
            <person name="Mir W."/>
            <person name="McCubbin A.G."/>
            <person name="Shore J.S."/>
        </authorList>
    </citation>
    <scope>NUCLEOTIDE SEQUENCE</scope>
    <source>
        <strain evidence="3">F60SS</strain>
    </source>
</reference>
<feature type="compositionally biased region" description="Acidic residues" evidence="1">
    <location>
        <begin position="33"/>
        <end position="47"/>
    </location>
</feature>
<dbReference type="OrthoDB" id="1725351at2759"/>
<dbReference type="PANTHER" id="PTHR47718">
    <property type="entry name" value="OS01G0519700 PROTEIN"/>
    <property type="match status" value="1"/>
</dbReference>
<keyword evidence="4" id="KW-1185">Reference proteome</keyword>
<comment type="caution">
    <text evidence="3">The sequence shown here is derived from an EMBL/GenBank/DDBJ whole genome shotgun (WGS) entry which is preliminary data.</text>
</comment>
<sequence>MAKHGLTIGGGAGASQQNPLASEPPQEKVPWWEVDEMCIEPESEEKEDANVLELSDFEGPNVFDGYGKEASLPGGGSESEEKSSANEDEWRSYIQLKVEGERSQKHLMRVDRKREHRPLTRTNCTAKMRSTGKWIVSKFNPVHNHELIQPYLVTYMAGNRKMKDVDKAQVDSMNAAGVKTGHIFGFLAGQSGGYTDLGILQEGFVQSH</sequence>
<gene>
    <name evidence="3" type="ORF">Tsubulata_026963</name>
</gene>
<dbReference type="InterPro" id="IPR004330">
    <property type="entry name" value="FAR1_DNA_bnd_dom"/>
</dbReference>